<sequence>MALMIPSELATLLGILGYEWPSSNEDMLMQTGEAWQDLSGKLSDIESEATTNAAQAWADQIGQDIEAFKAWWESEDGPADTLTQGATGAMIGGSGLMVASVIVLTLKIMIIVQLAILAVQIALAIAQAAFTFGASLAQIPIFQQIARRIVGGIIDQVITKLMEA</sequence>
<name>A0A1G6SYR1_9ACTN</name>
<dbReference type="OrthoDB" id="2677932at2"/>
<evidence type="ECO:0000313" key="4">
    <source>
        <dbReference type="Proteomes" id="UP000198949"/>
    </source>
</evidence>
<dbReference type="InterPro" id="IPR057746">
    <property type="entry name" value="CpnT-like_N"/>
</dbReference>
<keyword evidence="4" id="KW-1185">Reference proteome</keyword>
<proteinExistence type="predicted"/>
<protein>
    <recommendedName>
        <fullName evidence="2">Outer membrane channel protein CpnT-like N-terminal domain-containing protein</fullName>
    </recommendedName>
</protein>
<evidence type="ECO:0000313" key="3">
    <source>
        <dbReference type="EMBL" id="SDD22042.1"/>
    </source>
</evidence>
<dbReference type="EMBL" id="FNAD01000002">
    <property type="protein sequence ID" value="SDD22042.1"/>
    <property type="molecule type" value="Genomic_DNA"/>
</dbReference>
<dbReference type="STRING" id="58114.SAMN05216270_102382"/>
<feature type="transmembrane region" description="Helical" evidence="1">
    <location>
        <begin position="96"/>
        <end position="116"/>
    </location>
</feature>
<dbReference type="RefSeq" id="WP_091029809.1">
    <property type="nucleotide sequence ID" value="NZ_FNAD01000002.1"/>
</dbReference>
<keyword evidence="1" id="KW-0472">Membrane</keyword>
<dbReference type="Proteomes" id="UP000198949">
    <property type="component" value="Unassembled WGS sequence"/>
</dbReference>
<keyword evidence="1" id="KW-0812">Transmembrane</keyword>
<feature type="transmembrane region" description="Helical" evidence="1">
    <location>
        <begin position="122"/>
        <end position="142"/>
    </location>
</feature>
<feature type="domain" description="Outer membrane channel protein CpnT-like N-terminal" evidence="2">
    <location>
        <begin position="18"/>
        <end position="149"/>
    </location>
</feature>
<keyword evidence="1" id="KW-1133">Transmembrane helix</keyword>
<evidence type="ECO:0000256" key="1">
    <source>
        <dbReference type="SAM" id="Phobius"/>
    </source>
</evidence>
<dbReference type="AlphaFoldDB" id="A0A1G6SYR1"/>
<organism evidence="3 4">
    <name type="scientific">Glycomyces harbinensis</name>
    <dbReference type="NCBI Taxonomy" id="58114"/>
    <lineage>
        <taxon>Bacteria</taxon>
        <taxon>Bacillati</taxon>
        <taxon>Actinomycetota</taxon>
        <taxon>Actinomycetes</taxon>
        <taxon>Glycomycetales</taxon>
        <taxon>Glycomycetaceae</taxon>
        <taxon>Glycomyces</taxon>
    </lineage>
</organism>
<reference evidence="4" key="1">
    <citation type="submission" date="2016-10" db="EMBL/GenBank/DDBJ databases">
        <authorList>
            <person name="Varghese N."/>
            <person name="Submissions S."/>
        </authorList>
    </citation>
    <scope>NUCLEOTIDE SEQUENCE [LARGE SCALE GENOMIC DNA]</scope>
    <source>
        <strain evidence="4">CGMCC 4.3516</strain>
    </source>
</reference>
<dbReference type="Pfam" id="PF25547">
    <property type="entry name" value="WXG100_2"/>
    <property type="match status" value="1"/>
</dbReference>
<accession>A0A1G6SYR1</accession>
<gene>
    <name evidence="3" type="ORF">SAMN05216270_102382</name>
</gene>
<evidence type="ECO:0000259" key="2">
    <source>
        <dbReference type="Pfam" id="PF25547"/>
    </source>
</evidence>